<dbReference type="InterPro" id="IPR009057">
    <property type="entry name" value="Homeodomain-like_sf"/>
</dbReference>
<evidence type="ECO:0000313" key="4">
    <source>
        <dbReference type="EMBL" id="MBU9727509.1"/>
    </source>
</evidence>
<comment type="caution">
    <text evidence="4">The sequence shown here is derived from an EMBL/GenBank/DDBJ whole genome shotgun (WGS) entry which is preliminary data.</text>
</comment>
<dbReference type="InterPro" id="IPR050624">
    <property type="entry name" value="HTH-type_Tx_Regulator"/>
</dbReference>
<dbReference type="InterPro" id="IPR001647">
    <property type="entry name" value="HTH_TetR"/>
</dbReference>
<feature type="DNA-binding region" description="H-T-H motif" evidence="2">
    <location>
        <begin position="32"/>
        <end position="51"/>
    </location>
</feature>
<dbReference type="PANTHER" id="PTHR43479:SF11">
    <property type="entry name" value="ACREF_ENVCD OPERON REPRESSOR-RELATED"/>
    <property type="match status" value="1"/>
</dbReference>
<dbReference type="Pfam" id="PF00440">
    <property type="entry name" value="TetR_N"/>
    <property type="match status" value="1"/>
</dbReference>
<dbReference type="SUPFAM" id="SSF46689">
    <property type="entry name" value="Homeodomain-like"/>
    <property type="match status" value="1"/>
</dbReference>
<keyword evidence="5" id="KW-1185">Reference proteome</keyword>
<reference evidence="4 5" key="1">
    <citation type="submission" date="2021-06" db="EMBL/GenBank/DDBJ databases">
        <title>Description of novel taxa of the family Lachnospiraceae.</title>
        <authorList>
            <person name="Chaplin A.V."/>
            <person name="Sokolova S.R."/>
            <person name="Pikina A.P."/>
            <person name="Korzhanova M."/>
            <person name="Belova V."/>
            <person name="Korostin D."/>
            <person name="Efimov B.A."/>
        </authorList>
    </citation>
    <scope>NUCLEOTIDE SEQUENCE [LARGE SCALE GENOMIC DNA]</scope>
    <source>
        <strain evidence="4 5">ASD4241</strain>
    </source>
</reference>
<evidence type="ECO:0000259" key="3">
    <source>
        <dbReference type="PROSITE" id="PS50977"/>
    </source>
</evidence>
<feature type="domain" description="HTH tetR-type" evidence="3">
    <location>
        <begin position="8"/>
        <end position="69"/>
    </location>
</feature>
<organism evidence="4 5">
    <name type="scientific">Diplocloster modestus</name>
    <dbReference type="NCBI Taxonomy" id="2850322"/>
    <lineage>
        <taxon>Bacteria</taxon>
        <taxon>Bacillati</taxon>
        <taxon>Bacillota</taxon>
        <taxon>Clostridia</taxon>
        <taxon>Lachnospirales</taxon>
        <taxon>Lachnospiraceae</taxon>
        <taxon>Diplocloster</taxon>
    </lineage>
</organism>
<gene>
    <name evidence="4" type="ORF">KTH90_15970</name>
</gene>
<evidence type="ECO:0000256" key="2">
    <source>
        <dbReference type="PROSITE-ProRule" id="PRU00335"/>
    </source>
</evidence>
<sequence>MARNKHPEETVERILDVSFKLFMEKGYEQTTIQDIVDELGDLSKGAIYHHFKSKEDIINAVIARSTSHEILITKIISREDLNGLEKLKLMLLKSLDSKEQTAFAQAVPNLLKNPKFLAEQLHDSVEIIAPALEPFILEGIADGSIRSKYPHELAQALMILLNLWLNPMVFSDSKENVRHKFQFLKEMMETMGIPLLDDPMLELLLVYTDYIV</sequence>
<evidence type="ECO:0000313" key="5">
    <source>
        <dbReference type="Proteomes" id="UP001314681"/>
    </source>
</evidence>
<dbReference type="EMBL" id="JAHQCX010000011">
    <property type="protein sequence ID" value="MBU9727509.1"/>
    <property type="molecule type" value="Genomic_DNA"/>
</dbReference>
<keyword evidence="1 2" id="KW-0238">DNA-binding</keyword>
<evidence type="ECO:0000256" key="1">
    <source>
        <dbReference type="ARBA" id="ARBA00023125"/>
    </source>
</evidence>
<accession>A0ABS6KAG5</accession>
<dbReference type="RefSeq" id="WP_158352082.1">
    <property type="nucleotide sequence ID" value="NZ_JAHQCX010000011.1"/>
</dbReference>
<dbReference type="Proteomes" id="UP001314681">
    <property type="component" value="Unassembled WGS sequence"/>
</dbReference>
<dbReference type="PANTHER" id="PTHR43479">
    <property type="entry name" value="ACREF/ENVCD OPERON REPRESSOR-RELATED"/>
    <property type="match status" value="1"/>
</dbReference>
<protein>
    <submittedName>
        <fullName evidence="4">TetR/AcrR family transcriptional regulator</fullName>
    </submittedName>
</protein>
<dbReference type="PROSITE" id="PS50977">
    <property type="entry name" value="HTH_TETR_2"/>
    <property type="match status" value="1"/>
</dbReference>
<name>A0ABS6KAG5_9FIRM</name>
<proteinExistence type="predicted"/>
<dbReference type="Gene3D" id="1.10.357.10">
    <property type="entry name" value="Tetracycline Repressor, domain 2"/>
    <property type="match status" value="1"/>
</dbReference>